<organism evidence="1">
    <name type="scientific">Klebsiella pneumoniae</name>
    <dbReference type="NCBI Taxonomy" id="573"/>
    <lineage>
        <taxon>Bacteria</taxon>
        <taxon>Pseudomonadati</taxon>
        <taxon>Pseudomonadota</taxon>
        <taxon>Gammaproteobacteria</taxon>
        <taxon>Enterobacterales</taxon>
        <taxon>Enterobacteriaceae</taxon>
        <taxon>Klebsiella/Raoultella group</taxon>
        <taxon>Klebsiella</taxon>
        <taxon>Klebsiella pneumoniae complex</taxon>
    </lineage>
</organism>
<evidence type="ECO:0000313" key="1">
    <source>
        <dbReference type="EMBL" id="AZZ88154.1"/>
    </source>
</evidence>
<name>A0A3S5I3W6_KLEPN</name>
<proteinExistence type="predicted"/>
<accession>A0A3S5I3W6</accession>
<protein>
    <submittedName>
        <fullName evidence="1">Uncharacterized protein</fullName>
    </submittedName>
</protein>
<keyword evidence="1" id="KW-0614">Plasmid</keyword>
<sequence length="41" mass="4746">MLYFFNLKVTKFLKPVSGDLICFCSTFILSHPDPGGFRYQN</sequence>
<dbReference type="EMBL" id="MK167987">
    <property type="protein sequence ID" value="AZZ88154.1"/>
    <property type="molecule type" value="Genomic_DNA"/>
</dbReference>
<geneLocation type="plasmid" evidence="1">
    <name>pHNBS12</name>
</geneLocation>
<dbReference type="AlphaFoldDB" id="A0A3S5I3W6"/>
<reference evidence="1" key="1">
    <citation type="submission" date="2018-11" db="EMBL/GenBank/DDBJ databases">
        <title>Complete sequence of plasmid pHNBS12.</title>
        <authorList>
            <person name="Liu J.H."/>
            <person name="Huang X.Y."/>
            <person name="Lv L.C."/>
        </authorList>
    </citation>
    <scope>NUCLEOTIDE SEQUENCE</scope>
    <source>
        <strain evidence="1">6BS12CTX</strain>
        <plasmid evidence="1">pHNBS12</plasmid>
    </source>
</reference>